<dbReference type="PANTHER" id="PTHR46176">
    <property type="entry name" value="LD21662P"/>
    <property type="match status" value="1"/>
</dbReference>
<dbReference type="STRING" id="48709.A0A1D2MC69"/>
<feature type="compositionally biased region" description="Polar residues" evidence="3">
    <location>
        <begin position="353"/>
        <end position="367"/>
    </location>
</feature>
<feature type="compositionally biased region" description="Low complexity" evidence="3">
    <location>
        <begin position="253"/>
        <end position="264"/>
    </location>
</feature>
<evidence type="ECO:0000313" key="4">
    <source>
        <dbReference type="EMBL" id="ODM90484.1"/>
    </source>
</evidence>
<sequence length="391" mass="43577">MSSATSSIIPSSNSNSTLLFACSRCYSRHPFEELSAGQQLCKKCRGDYPVVKCTYCRSEFQQSSKGSTASICKKCEQNVKQYGKPSACEYCNIIAAFIGNRCQRCTNSEKKYGPPVTCEQCKCKCAFDRKDENKKVDGKLLCWLCTMSFKRALAKAKSNDSSSRHSQSRLSNNGNSKTQRNSEKRSGAKSGGAHHHERHHKRPMRPDVTKMQGSNSGVNSSSQATSSTQAPDSSSLHSYSPNNETPPPHKKPSLNMSSSNDLSSILHDQTTSSDHVVALTQLREQIASLQRQLTQKDKQLLEKDRQITELKAANFTTENELRNKLKNIQREHENKIEGLNNKLKTMQKEIATLNRNNKGKSSLTIVSNRDKTNNSDNNSPLVKDDLNDDSN</sequence>
<organism evidence="4 5">
    <name type="scientific">Orchesella cincta</name>
    <name type="common">Springtail</name>
    <name type="synonym">Podura cincta</name>
    <dbReference type="NCBI Taxonomy" id="48709"/>
    <lineage>
        <taxon>Eukaryota</taxon>
        <taxon>Metazoa</taxon>
        <taxon>Ecdysozoa</taxon>
        <taxon>Arthropoda</taxon>
        <taxon>Hexapoda</taxon>
        <taxon>Collembola</taxon>
        <taxon>Entomobryomorpha</taxon>
        <taxon>Entomobryoidea</taxon>
        <taxon>Orchesellidae</taxon>
        <taxon>Orchesellinae</taxon>
        <taxon>Orchesella</taxon>
    </lineage>
</organism>
<dbReference type="Pfam" id="PF16046">
    <property type="entry name" value="FAM76"/>
    <property type="match status" value="1"/>
</dbReference>
<feature type="compositionally biased region" description="Low complexity" evidence="3">
    <location>
        <begin position="213"/>
        <end position="235"/>
    </location>
</feature>
<feature type="compositionally biased region" description="Basic residues" evidence="3">
    <location>
        <begin position="192"/>
        <end position="203"/>
    </location>
</feature>
<name>A0A1D2MC69_ORCCI</name>
<feature type="region of interest" description="Disordered" evidence="3">
    <location>
        <begin position="156"/>
        <end position="265"/>
    </location>
</feature>
<dbReference type="OrthoDB" id="3689at2759"/>
<gene>
    <name evidence="4" type="ORF">Ocin01_16196</name>
</gene>
<dbReference type="PANTHER" id="PTHR46176:SF1">
    <property type="entry name" value="LD21662P"/>
    <property type="match status" value="1"/>
</dbReference>
<proteinExistence type="inferred from homology"/>
<accession>A0A1D2MC69</accession>
<keyword evidence="5" id="KW-1185">Reference proteome</keyword>
<evidence type="ECO:0000313" key="5">
    <source>
        <dbReference type="Proteomes" id="UP000094527"/>
    </source>
</evidence>
<feature type="region of interest" description="Disordered" evidence="3">
    <location>
        <begin position="352"/>
        <end position="391"/>
    </location>
</feature>
<dbReference type="EMBL" id="LJIJ01001940">
    <property type="protein sequence ID" value="ODM90484.1"/>
    <property type="molecule type" value="Genomic_DNA"/>
</dbReference>
<reference evidence="4 5" key="1">
    <citation type="journal article" date="2016" name="Genome Biol. Evol.">
        <title>Gene Family Evolution Reflects Adaptation to Soil Environmental Stressors in the Genome of the Collembolan Orchesella cincta.</title>
        <authorList>
            <person name="Faddeeva-Vakhrusheva A."/>
            <person name="Derks M.F."/>
            <person name="Anvar S.Y."/>
            <person name="Agamennone V."/>
            <person name="Suring W."/>
            <person name="Smit S."/>
            <person name="van Straalen N.M."/>
            <person name="Roelofs D."/>
        </authorList>
    </citation>
    <scope>NUCLEOTIDE SEQUENCE [LARGE SCALE GENOMIC DNA]</scope>
    <source>
        <tissue evidence="4">Mixed pool</tissue>
    </source>
</reference>
<dbReference type="AlphaFoldDB" id="A0A1D2MC69"/>
<feature type="compositionally biased region" description="Low complexity" evidence="3">
    <location>
        <begin position="159"/>
        <end position="173"/>
    </location>
</feature>
<evidence type="ECO:0000256" key="3">
    <source>
        <dbReference type="SAM" id="MobiDB-lite"/>
    </source>
</evidence>
<evidence type="ECO:0000256" key="1">
    <source>
        <dbReference type="ARBA" id="ARBA00009097"/>
    </source>
</evidence>
<dbReference type="InterPro" id="IPR032017">
    <property type="entry name" value="FAM76"/>
</dbReference>
<evidence type="ECO:0000256" key="2">
    <source>
        <dbReference type="ARBA" id="ARBA00023054"/>
    </source>
</evidence>
<dbReference type="Proteomes" id="UP000094527">
    <property type="component" value="Unassembled WGS sequence"/>
</dbReference>
<keyword evidence="2" id="KW-0175">Coiled coil</keyword>
<comment type="caution">
    <text evidence="4">The sequence shown here is derived from an EMBL/GenBank/DDBJ whole genome shotgun (WGS) entry which is preliminary data.</text>
</comment>
<protein>
    <submittedName>
        <fullName evidence="4">Protein FAM76B</fullName>
    </submittedName>
</protein>
<dbReference type="OMA" id="CACAYKR"/>
<dbReference type="GO" id="GO:0016607">
    <property type="term" value="C:nuclear speck"/>
    <property type="evidence" value="ECO:0007669"/>
    <property type="project" value="TreeGrafter"/>
</dbReference>
<comment type="similarity">
    <text evidence="1">Belongs to the FAM76 family.</text>
</comment>